<evidence type="ECO:0000313" key="1">
    <source>
        <dbReference type="EMBL" id="KAK8761190.1"/>
    </source>
</evidence>
<evidence type="ECO:0000313" key="2">
    <source>
        <dbReference type="Proteomes" id="UP001321473"/>
    </source>
</evidence>
<comment type="caution">
    <text evidence="1">The sequence shown here is derived from an EMBL/GenBank/DDBJ whole genome shotgun (WGS) entry which is preliminary data.</text>
</comment>
<keyword evidence="2" id="KW-1185">Reference proteome</keyword>
<reference evidence="1 2" key="1">
    <citation type="journal article" date="2023" name="Arcadia Sci">
        <title>De novo assembly of a long-read Amblyomma americanum tick genome.</title>
        <authorList>
            <person name="Chou S."/>
            <person name="Poskanzer K.E."/>
            <person name="Rollins M."/>
            <person name="Thuy-Boun P.S."/>
        </authorList>
    </citation>
    <scope>NUCLEOTIDE SEQUENCE [LARGE SCALE GENOMIC DNA]</scope>
    <source>
        <strain evidence="1">F_SG_1</strain>
        <tissue evidence="1">Salivary glands</tissue>
    </source>
</reference>
<accession>A0AAQ4DFF0</accession>
<gene>
    <name evidence="1" type="ORF">V5799_027540</name>
</gene>
<organism evidence="1 2">
    <name type="scientific">Amblyomma americanum</name>
    <name type="common">Lone star tick</name>
    <dbReference type="NCBI Taxonomy" id="6943"/>
    <lineage>
        <taxon>Eukaryota</taxon>
        <taxon>Metazoa</taxon>
        <taxon>Ecdysozoa</taxon>
        <taxon>Arthropoda</taxon>
        <taxon>Chelicerata</taxon>
        <taxon>Arachnida</taxon>
        <taxon>Acari</taxon>
        <taxon>Parasitiformes</taxon>
        <taxon>Ixodida</taxon>
        <taxon>Ixodoidea</taxon>
        <taxon>Ixodidae</taxon>
        <taxon>Amblyomminae</taxon>
        <taxon>Amblyomma</taxon>
    </lineage>
</organism>
<dbReference type="AlphaFoldDB" id="A0AAQ4DFF0"/>
<dbReference type="EMBL" id="JARKHS020031445">
    <property type="protein sequence ID" value="KAK8761190.1"/>
    <property type="molecule type" value="Genomic_DNA"/>
</dbReference>
<protein>
    <submittedName>
        <fullName evidence="1">Uncharacterized protein</fullName>
    </submittedName>
</protein>
<dbReference type="Proteomes" id="UP001321473">
    <property type="component" value="Unassembled WGS sequence"/>
</dbReference>
<name>A0AAQ4DFF0_AMBAM</name>
<proteinExistence type="predicted"/>
<sequence>MICSLASSPSQRRQRRRRRVVWLQDSGETTIETLSAFVSSLVVVWCVLCPHWDKLIGCCQVWRKIEKFYARYGTEGCLCASGFQSKKSTQCSSLTLIT</sequence>